<evidence type="ECO:0000313" key="1">
    <source>
        <dbReference type="EMBL" id="MEB3752053.1"/>
    </source>
</evidence>
<protein>
    <recommendedName>
        <fullName evidence="3">Transposase</fullName>
    </recommendedName>
</protein>
<proteinExistence type="predicted"/>
<accession>A0ABU6BK23</accession>
<evidence type="ECO:0008006" key="3">
    <source>
        <dbReference type="Google" id="ProtNLM"/>
    </source>
</evidence>
<dbReference type="EMBL" id="JPYA02000004">
    <property type="protein sequence ID" value="MEB3752053.1"/>
    <property type="molecule type" value="Genomic_DNA"/>
</dbReference>
<dbReference type="Proteomes" id="UP000029267">
    <property type="component" value="Unassembled WGS sequence"/>
</dbReference>
<gene>
    <name evidence="1" type="ORF">EP10_002925</name>
</gene>
<sequence length="257" mass="30180">MLPQLLAYLLEIIKTQYQIIVYLMGVILGKSLNLEDWDEPIQKPDRKLQVDDLPIIDVPETLDYRKLLADYEAQHRRPLRPIQRRANAKHRVPDSLTCPRCQAPSSYLYANNGGKIPWAARSALHPGMKMRTSSAFSQKGQYQCKVCQCRFNHRNRFTKQAVFRCPHCKKTLEKIKERKEYNVYKCKNNDCPFYQANLRRMTKKERQQFQQNPQAFKVRYWFREFLFDFLPLASSSPIKPKVDLSRLAASPHVLGSC</sequence>
<reference evidence="1 2" key="1">
    <citation type="journal article" date="2014" name="Genome Announc.">
        <title>Draft Genome Sequence of Geobacillus icigianus Strain G1w1T Isolated from Hot Springs in the Valley of Geysers, Kamchatka (Russian Federation).</title>
        <authorList>
            <person name="Bryanskaya A.V."/>
            <person name="Rozanov A.S."/>
            <person name="Logacheva M.D."/>
            <person name="Kotenko A.V."/>
            <person name="Peltek S.E."/>
        </authorList>
    </citation>
    <scope>NUCLEOTIDE SEQUENCE [LARGE SCALE GENOMIC DNA]</scope>
    <source>
        <strain evidence="1 2">G1w1</strain>
    </source>
</reference>
<keyword evidence="2" id="KW-1185">Reference proteome</keyword>
<comment type="caution">
    <text evidence="1">The sequence shown here is derived from an EMBL/GenBank/DDBJ whole genome shotgun (WGS) entry which is preliminary data.</text>
</comment>
<name>A0ABU6BK23_9BACL</name>
<organism evidence="1 2">
    <name type="scientific">Geobacillus icigianus</name>
    <dbReference type="NCBI Taxonomy" id="1430331"/>
    <lineage>
        <taxon>Bacteria</taxon>
        <taxon>Bacillati</taxon>
        <taxon>Bacillota</taxon>
        <taxon>Bacilli</taxon>
        <taxon>Bacillales</taxon>
        <taxon>Anoxybacillaceae</taxon>
        <taxon>Geobacillus</taxon>
    </lineage>
</organism>
<evidence type="ECO:0000313" key="2">
    <source>
        <dbReference type="Proteomes" id="UP000029267"/>
    </source>
</evidence>